<comment type="catalytic activity">
    <reaction evidence="8 9">
        <text>hydroxymethylbilane = uroporphyrinogen III + H2O</text>
        <dbReference type="Rhea" id="RHEA:18965"/>
        <dbReference type="ChEBI" id="CHEBI:15377"/>
        <dbReference type="ChEBI" id="CHEBI:57308"/>
        <dbReference type="ChEBI" id="CHEBI:57845"/>
        <dbReference type="EC" id="4.2.1.75"/>
    </reaction>
</comment>
<keyword evidence="4 9" id="KW-0456">Lyase</keyword>
<dbReference type="PANTHER" id="PTHR38042">
    <property type="entry name" value="UROPORPHYRINOGEN-III SYNTHASE, CHLOROPLASTIC"/>
    <property type="match status" value="1"/>
</dbReference>
<dbReference type="EMBL" id="BAABKD010000011">
    <property type="protein sequence ID" value="GAA5093154.1"/>
    <property type="molecule type" value="Genomic_DNA"/>
</dbReference>
<keyword evidence="5 9" id="KW-0627">Porphyrin biosynthesis</keyword>
<keyword evidence="12" id="KW-1185">Reference proteome</keyword>
<evidence type="ECO:0000256" key="5">
    <source>
        <dbReference type="ARBA" id="ARBA00023244"/>
    </source>
</evidence>
<dbReference type="PANTHER" id="PTHR38042:SF1">
    <property type="entry name" value="UROPORPHYRINOGEN-III SYNTHASE, CHLOROPLASTIC"/>
    <property type="match status" value="1"/>
</dbReference>
<name>A0ABP9MCE2_9BURK</name>
<comment type="caution">
    <text evidence="11">The sequence shown here is derived from an EMBL/GenBank/DDBJ whole genome shotgun (WGS) entry which is preliminary data.</text>
</comment>
<comment type="similarity">
    <text evidence="2 9">Belongs to the uroporphyrinogen-III synthase family.</text>
</comment>
<evidence type="ECO:0000256" key="2">
    <source>
        <dbReference type="ARBA" id="ARBA00008133"/>
    </source>
</evidence>
<dbReference type="InterPro" id="IPR003754">
    <property type="entry name" value="4pyrrol_synth_uPrphyn_synth"/>
</dbReference>
<accession>A0ABP9MCE2</accession>
<evidence type="ECO:0000313" key="12">
    <source>
        <dbReference type="Proteomes" id="UP001500227"/>
    </source>
</evidence>
<dbReference type="Proteomes" id="UP001500227">
    <property type="component" value="Unassembled WGS sequence"/>
</dbReference>
<evidence type="ECO:0000256" key="6">
    <source>
        <dbReference type="ARBA" id="ARBA00037589"/>
    </source>
</evidence>
<dbReference type="EC" id="4.2.1.75" evidence="3 9"/>
<evidence type="ECO:0000313" key="11">
    <source>
        <dbReference type="EMBL" id="GAA5093154.1"/>
    </source>
</evidence>
<dbReference type="Pfam" id="PF02602">
    <property type="entry name" value="HEM4"/>
    <property type="match status" value="1"/>
</dbReference>
<protein>
    <recommendedName>
        <fullName evidence="7 9">Uroporphyrinogen-III synthase</fullName>
        <ecNumber evidence="3 9">4.2.1.75</ecNumber>
    </recommendedName>
</protein>
<evidence type="ECO:0000256" key="7">
    <source>
        <dbReference type="ARBA" id="ARBA00040167"/>
    </source>
</evidence>
<comment type="pathway">
    <text evidence="1 9">Porphyrin-containing compound metabolism; protoporphyrin-IX biosynthesis; coproporphyrinogen-III from 5-aminolevulinate: step 3/4.</text>
</comment>
<reference evidence="12" key="1">
    <citation type="journal article" date="2019" name="Int. J. Syst. Evol. Microbiol.">
        <title>The Global Catalogue of Microorganisms (GCM) 10K type strain sequencing project: providing services to taxonomists for standard genome sequencing and annotation.</title>
        <authorList>
            <consortium name="The Broad Institute Genomics Platform"/>
            <consortium name="The Broad Institute Genome Sequencing Center for Infectious Disease"/>
            <person name="Wu L."/>
            <person name="Ma J."/>
        </authorList>
    </citation>
    <scope>NUCLEOTIDE SEQUENCE [LARGE SCALE GENOMIC DNA]</scope>
    <source>
        <strain evidence="12">JCM 18423</strain>
    </source>
</reference>
<evidence type="ECO:0000256" key="4">
    <source>
        <dbReference type="ARBA" id="ARBA00023239"/>
    </source>
</evidence>
<organism evidence="11 12">
    <name type="scientific">Paenalcaligenes hermetiae</name>
    <dbReference type="NCBI Taxonomy" id="1157987"/>
    <lineage>
        <taxon>Bacteria</taxon>
        <taxon>Pseudomonadati</taxon>
        <taxon>Pseudomonadota</taxon>
        <taxon>Betaproteobacteria</taxon>
        <taxon>Burkholderiales</taxon>
        <taxon>Alcaligenaceae</taxon>
        <taxon>Paenalcaligenes</taxon>
    </lineage>
</organism>
<dbReference type="Gene3D" id="3.40.50.10090">
    <property type="match status" value="2"/>
</dbReference>
<dbReference type="InterPro" id="IPR039793">
    <property type="entry name" value="UROS/Hem4"/>
</dbReference>
<proteinExistence type="inferred from homology"/>
<dbReference type="CDD" id="cd06578">
    <property type="entry name" value="HemD"/>
    <property type="match status" value="1"/>
</dbReference>
<sequence length="264" mass="29014">MTTVVLTRPKGKNDRLAQALCQLGVQSVELPALAIARTFTVLPQDYDPQGFDLLIFVSAQAAQLYLEALTAAGKTLAAGTRIATVGAASAQPFYQQPQHSSWQLIHPPASHPRQDSEALWVLLQPLLPDVQRVLLVRGQQGREWLSQQLLGQGKILTRCCIYQRLAAQWSAKDAIQLQPDLVKPQSVVFLLTSSESTRSIYHNIVRLGWESLWQQAQFVAIHPRIADCLIELSAFTPAQAAAQIHVCAPTETAMLEALRSVALP</sequence>
<evidence type="ECO:0000256" key="8">
    <source>
        <dbReference type="ARBA" id="ARBA00048617"/>
    </source>
</evidence>
<evidence type="ECO:0000256" key="1">
    <source>
        <dbReference type="ARBA" id="ARBA00004772"/>
    </source>
</evidence>
<evidence type="ECO:0000256" key="9">
    <source>
        <dbReference type="RuleBase" id="RU366031"/>
    </source>
</evidence>
<dbReference type="RefSeq" id="WP_345371735.1">
    <property type="nucleotide sequence ID" value="NZ_BAABKD010000011.1"/>
</dbReference>
<evidence type="ECO:0000259" key="10">
    <source>
        <dbReference type="Pfam" id="PF02602"/>
    </source>
</evidence>
<gene>
    <name evidence="11" type="ORF">GCM10023337_21610</name>
</gene>
<dbReference type="SUPFAM" id="SSF69618">
    <property type="entry name" value="HemD-like"/>
    <property type="match status" value="1"/>
</dbReference>
<feature type="domain" description="Tetrapyrrole biosynthesis uroporphyrinogen III synthase" evidence="10">
    <location>
        <begin position="14"/>
        <end position="232"/>
    </location>
</feature>
<evidence type="ECO:0000256" key="3">
    <source>
        <dbReference type="ARBA" id="ARBA00013109"/>
    </source>
</evidence>
<dbReference type="InterPro" id="IPR036108">
    <property type="entry name" value="4pyrrol_syn_uPrphyn_synt_sf"/>
</dbReference>
<comment type="function">
    <text evidence="6 9">Catalyzes cyclization of the linear tetrapyrrole, hydroxymethylbilane, to the macrocyclic uroporphyrinogen III.</text>
</comment>